<proteinExistence type="predicted"/>
<organism evidence="1 2">
    <name type="scientific">Dyella monticola</name>
    <dbReference type="NCBI Taxonomy" id="1927958"/>
    <lineage>
        <taxon>Bacteria</taxon>
        <taxon>Pseudomonadati</taxon>
        <taxon>Pseudomonadota</taxon>
        <taxon>Gammaproteobacteria</taxon>
        <taxon>Lysobacterales</taxon>
        <taxon>Rhodanobacteraceae</taxon>
        <taxon>Dyella</taxon>
    </lineage>
</organism>
<protein>
    <submittedName>
        <fullName evidence="1">YkgJ family cysteine cluster protein</fullName>
    </submittedName>
</protein>
<dbReference type="OrthoDB" id="71604at2"/>
<dbReference type="AlphaFoldDB" id="A0A370WTE0"/>
<keyword evidence="2" id="KW-1185">Reference proteome</keyword>
<name>A0A370WTE0_9GAMM</name>
<dbReference type="RefSeq" id="WP_115497076.1">
    <property type="nucleotide sequence ID" value="NZ_QRBE01000014.1"/>
</dbReference>
<comment type="caution">
    <text evidence="1">The sequence shown here is derived from an EMBL/GenBank/DDBJ whole genome shotgun (WGS) entry which is preliminary data.</text>
</comment>
<gene>
    <name evidence="1" type="ORF">DWU98_18575</name>
</gene>
<dbReference type="EMBL" id="QRBE01000014">
    <property type="protein sequence ID" value="RDS79331.1"/>
    <property type="molecule type" value="Genomic_DNA"/>
</dbReference>
<dbReference type="Pfam" id="PF03692">
    <property type="entry name" value="CxxCxxCC"/>
    <property type="match status" value="1"/>
</dbReference>
<reference evidence="1 2" key="1">
    <citation type="submission" date="2018-07" db="EMBL/GenBank/DDBJ databases">
        <title>Dyella monticola sp. nov. and Dyella psychrodurans sp. nov. isolated from monsoon evergreen broad-leaved forest soil of Dinghu Mountain, China.</title>
        <authorList>
            <person name="Gao Z."/>
            <person name="Qiu L."/>
        </authorList>
    </citation>
    <scope>NUCLEOTIDE SEQUENCE [LARGE SCALE GENOMIC DNA]</scope>
    <source>
        <strain evidence="1 2">4G-K06</strain>
    </source>
</reference>
<evidence type="ECO:0000313" key="2">
    <source>
        <dbReference type="Proteomes" id="UP000254258"/>
    </source>
</evidence>
<sequence length="105" mass="11555">MSGNRAKGAVNCAACQAVCCRLIVVLEEGDNIPEHLTTRLPAGNRVMAHGDDGWCVAMDRTHMNCGIYENRPAVCRRFFMGGPYCRAIRSDYAKQHSGVIEIAQK</sequence>
<accession>A0A370WTE0</accession>
<evidence type="ECO:0000313" key="1">
    <source>
        <dbReference type="EMBL" id="RDS79331.1"/>
    </source>
</evidence>
<dbReference type="Proteomes" id="UP000254258">
    <property type="component" value="Unassembled WGS sequence"/>
</dbReference>
<dbReference type="InterPro" id="IPR005358">
    <property type="entry name" value="Puta_zinc/iron-chelating_dom"/>
</dbReference>